<evidence type="ECO:0000256" key="2">
    <source>
        <dbReference type="ARBA" id="ARBA00022837"/>
    </source>
</evidence>
<dbReference type="InterPro" id="IPR000008">
    <property type="entry name" value="C2_dom"/>
</dbReference>
<dbReference type="PANTHER" id="PTHR46502">
    <property type="entry name" value="C2 DOMAIN-CONTAINING"/>
    <property type="match status" value="1"/>
</dbReference>
<dbReference type="OrthoDB" id="270970at2759"/>
<dbReference type="SUPFAM" id="SSF49562">
    <property type="entry name" value="C2 domain (Calcium/lipid-binding domain, CaLB)"/>
    <property type="match status" value="1"/>
</dbReference>
<feature type="region of interest" description="Disordered" evidence="3">
    <location>
        <begin position="125"/>
        <end position="145"/>
    </location>
</feature>
<evidence type="ECO:0000313" key="6">
    <source>
        <dbReference type="Proteomes" id="UP000238479"/>
    </source>
</evidence>
<comment type="caution">
    <text evidence="5">The sequence shown here is derived from an EMBL/GenBank/DDBJ whole genome shotgun (WGS) entry which is preliminary data.</text>
</comment>
<feature type="domain" description="C2" evidence="4">
    <location>
        <begin position="1"/>
        <end position="103"/>
    </location>
</feature>
<accession>A0A2P6P764</accession>
<dbReference type="Pfam" id="PF00168">
    <property type="entry name" value="C2"/>
    <property type="match status" value="1"/>
</dbReference>
<evidence type="ECO:0000259" key="4">
    <source>
        <dbReference type="PROSITE" id="PS50004"/>
    </source>
</evidence>
<proteinExistence type="predicted"/>
<keyword evidence="1" id="KW-0479">Metal-binding</keyword>
<dbReference type="PANTHER" id="PTHR46502:SF2">
    <property type="entry name" value="16 KDA PHLOEM PROTEIN 2"/>
    <property type="match status" value="1"/>
</dbReference>
<dbReference type="PROSITE" id="PS50004">
    <property type="entry name" value="C2"/>
    <property type="match status" value="1"/>
</dbReference>
<keyword evidence="2" id="KW-0106">Calcium</keyword>
<dbReference type="Gramene" id="PRQ17775">
    <property type="protein sequence ID" value="PRQ17775"/>
    <property type="gene ID" value="RchiOBHm_Chr7g0198671"/>
</dbReference>
<dbReference type="GO" id="GO:0046872">
    <property type="term" value="F:metal ion binding"/>
    <property type="evidence" value="ECO:0007669"/>
    <property type="project" value="UniProtKB-KW"/>
</dbReference>
<gene>
    <name evidence="5" type="ORF">RchiOBHm_Chr7g0198671</name>
</gene>
<reference evidence="5 6" key="1">
    <citation type="journal article" date="2018" name="Nat. Genet.">
        <title>The Rosa genome provides new insights in the design of modern roses.</title>
        <authorList>
            <person name="Bendahmane M."/>
        </authorList>
    </citation>
    <scope>NUCLEOTIDE SEQUENCE [LARGE SCALE GENOMIC DNA]</scope>
    <source>
        <strain evidence="6">cv. Old Blush</strain>
    </source>
</reference>
<protein>
    <submittedName>
        <fullName evidence="5">Putative C2 domain-containing protein</fullName>
    </submittedName>
</protein>
<organism evidence="5 6">
    <name type="scientific">Rosa chinensis</name>
    <name type="common">China rose</name>
    <dbReference type="NCBI Taxonomy" id="74649"/>
    <lineage>
        <taxon>Eukaryota</taxon>
        <taxon>Viridiplantae</taxon>
        <taxon>Streptophyta</taxon>
        <taxon>Embryophyta</taxon>
        <taxon>Tracheophyta</taxon>
        <taxon>Spermatophyta</taxon>
        <taxon>Magnoliopsida</taxon>
        <taxon>eudicotyledons</taxon>
        <taxon>Gunneridae</taxon>
        <taxon>Pentapetalae</taxon>
        <taxon>rosids</taxon>
        <taxon>fabids</taxon>
        <taxon>Rosales</taxon>
        <taxon>Rosaceae</taxon>
        <taxon>Rosoideae</taxon>
        <taxon>Rosoideae incertae sedis</taxon>
        <taxon>Rosa</taxon>
    </lineage>
</organism>
<evidence type="ECO:0000256" key="3">
    <source>
        <dbReference type="SAM" id="MobiDB-lite"/>
    </source>
</evidence>
<evidence type="ECO:0000256" key="1">
    <source>
        <dbReference type="ARBA" id="ARBA00022723"/>
    </source>
</evidence>
<sequence>MAPRGMLEIFIFGGRGLKNTDKPGNIYCIASYKDEENRTEPVECDNSDPEWNEKFQFTIADDDIDDLKIQVIDEDENGNDDDPGYCSISIEGLLETGYKADIEGTEYEVFRGDEAYGDITVSMAFFPEENNDDEEQEDQEEQEDE</sequence>
<feature type="compositionally biased region" description="Acidic residues" evidence="3">
    <location>
        <begin position="129"/>
        <end position="145"/>
    </location>
</feature>
<evidence type="ECO:0000313" key="5">
    <source>
        <dbReference type="EMBL" id="PRQ17775.1"/>
    </source>
</evidence>
<keyword evidence="6" id="KW-1185">Reference proteome</keyword>
<dbReference type="InterPro" id="IPR035892">
    <property type="entry name" value="C2_domain_sf"/>
</dbReference>
<name>A0A2P6P764_ROSCH</name>
<dbReference type="CDD" id="cd00030">
    <property type="entry name" value="C2"/>
    <property type="match status" value="1"/>
</dbReference>
<dbReference type="EMBL" id="PDCK01000045">
    <property type="protein sequence ID" value="PRQ17775.1"/>
    <property type="molecule type" value="Genomic_DNA"/>
</dbReference>
<dbReference type="Gene3D" id="2.60.40.150">
    <property type="entry name" value="C2 domain"/>
    <property type="match status" value="1"/>
</dbReference>
<dbReference type="SMART" id="SM00239">
    <property type="entry name" value="C2"/>
    <property type="match status" value="1"/>
</dbReference>
<dbReference type="AlphaFoldDB" id="A0A2P6P764"/>
<dbReference type="Proteomes" id="UP000238479">
    <property type="component" value="Chromosome 7"/>
</dbReference>